<sequence length="294" mass="32190">MDKTTLAQQIAVTVLGDDQFISVHHPIRMGALASFVYGGNTLGVAINAAYQTVSSSHHLYSISGHFVRTARDDRKLLCRIERIRDTKSFQTRHIRVYQDDDNGSSAPTLCLLASADFHTEEDVSMAQYSATPETATRNSSPSSADKTVPQDRDIGLLYQNITRFTAAHPLPARISQPHDAPSRISAERFHVPTSLASEAEQIAALAFHMDKGLAFIPVSHSGHMLSQVGACATLDFAMRLSTHKVDLSRWHTMEQKTIVAGNARALSEARVWDDAGGQLVGTMSQQTILRPGRL</sequence>
<dbReference type="SUPFAM" id="SSF54637">
    <property type="entry name" value="Thioesterase/thiol ester dehydrase-isomerase"/>
    <property type="match status" value="2"/>
</dbReference>
<accession>A0A2J5HVP3</accession>
<dbReference type="GO" id="GO:0047617">
    <property type="term" value="F:fatty acyl-CoA hydrolase activity"/>
    <property type="evidence" value="ECO:0007669"/>
    <property type="project" value="InterPro"/>
</dbReference>
<feature type="compositionally biased region" description="Polar residues" evidence="3">
    <location>
        <begin position="126"/>
        <end position="145"/>
    </location>
</feature>
<evidence type="ECO:0000313" key="7">
    <source>
        <dbReference type="Proteomes" id="UP000235023"/>
    </source>
</evidence>
<dbReference type="CDD" id="cd03445">
    <property type="entry name" value="Thioesterase_II_repeat2"/>
    <property type="match status" value="1"/>
</dbReference>
<evidence type="ECO:0000256" key="1">
    <source>
        <dbReference type="ARBA" id="ARBA00006538"/>
    </source>
</evidence>
<dbReference type="GO" id="GO:0006637">
    <property type="term" value="P:acyl-CoA metabolic process"/>
    <property type="evidence" value="ECO:0007669"/>
    <property type="project" value="InterPro"/>
</dbReference>
<dbReference type="GO" id="GO:0016853">
    <property type="term" value="F:isomerase activity"/>
    <property type="evidence" value="ECO:0007669"/>
    <property type="project" value="UniProtKB-KW"/>
</dbReference>
<feature type="region of interest" description="Disordered" evidence="3">
    <location>
        <begin position="123"/>
        <end position="149"/>
    </location>
</feature>
<keyword evidence="7" id="KW-1185">Reference proteome</keyword>
<evidence type="ECO:0000256" key="2">
    <source>
        <dbReference type="ARBA" id="ARBA00022801"/>
    </source>
</evidence>
<dbReference type="AlphaFoldDB" id="A0A2J5HVP3"/>
<proteinExistence type="inferred from homology"/>
<feature type="domain" description="Acyl-CoA thioesterase-like C-terminal" evidence="5">
    <location>
        <begin position="183"/>
        <end position="288"/>
    </location>
</feature>
<gene>
    <name evidence="6" type="ORF">BDW42DRAFT_168724</name>
</gene>
<keyword evidence="2" id="KW-0378">Hydrolase</keyword>
<keyword evidence="6" id="KW-0413">Isomerase</keyword>
<reference evidence="7" key="1">
    <citation type="submission" date="2017-12" db="EMBL/GenBank/DDBJ databases">
        <authorList>
            <consortium name="DOE Joint Genome Institute"/>
            <person name="Mondo S.J."/>
            <person name="Kjaerbolling I."/>
            <person name="Vesth T.C."/>
            <person name="Frisvad J.C."/>
            <person name="Nybo J.L."/>
            <person name="Theobald S."/>
            <person name="Kuo A."/>
            <person name="Bowyer P."/>
            <person name="Matsuda Y."/>
            <person name="Lyhne E.K."/>
            <person name="Kogle M.E."/>
            <person name="Clum A."/>
            <person name="Lipzen A."/>
            <person name="Salamov A."/>
            <person name="Ngan C.Y."/>
            <person name="Daum C."/>
            <person name="Chiniquy J."/>
            <person name="Barry K."/>
            <person name="LaButti K."/>
            <person name="Haridas S."/>
            <person name="Simmons B.A."/>
            <person name="Magnuson J.K."/>
            <person name="Mortensen U.H."/>
            <person name="Larsen T.O."/>
            <person name="Grigoriev I.V."/>
            <person name="Baker S.E."/>
            <person name="Andersen M.R."/>
            <person name="Nordberg H.P."/>
            <person name="Cantor M.N."/>
            <person name="Hua S.X."/>
        </authorList>
    </citation>
    <scope>NUCLEOTIDE SEQUENCE [LARGE SCALE GENOMIC DNA]</scope>
    <source>
        <strain evidence="7">IBT 19404</strain>
    </source>
</reference>
<dbReference type="CDD" id="cd03444">
    <property type="entry name" value="Thioesterase_II_repeat1"/>
    <property type="match status" value="1"/>
</dbReference>
<comment type="similarity">
    <text evidence="1">Belongs to the C/M/P thioester hydrolase family.</text>
</comment>
<dbReference type="Proteomes" id="UP000235023">
    <property type="component" value="Unassembled WGS sequence"/>
</dbReference>
<dbReference type="PANTHER" id="PTHR11066:SF35">
    <property type="entry name" value="ACYL-COA THIOESTERASE II"/>
    <property type="match status" value="1"/>
</dbReference>
<dbReference type="InterPro" id="IPR049449">
    <property type="entry name" value="TesB_ACOT8-like_N"/>
</dbReference>
<dbReference type="InterPro" id="IPR042171">
    <property type="entry name" value="Acyl-CoA_hotdog"/>
</dbReference>
<feature type="domain" description="Acyl-CoA thioesterase-like N-terminal HotDog" evidence="4">
    <location>
        <begin position="26"/>
        <end position="118"/>
    </location>
</feature>
<dbReference type="EMBL" id="KZ559536">
    <property type="protein sequence ID" value="PLN81465.1"/>
    <property type="molecule type" value="Genomic_DNA"/>
</dbReference>
<dbReference type="OrthoDB" id="68328at2759"/>
<evidence type="ECO:0000259" key="4">
    <source>
        <dbReference type="Pfam" id="PF13622"/>
    </source>
</evidence>
<dbReference type="GO" id="GO:0009062">
    <property type="term" value="P:fatty acid catabolic process"/>
    <property type="evidence" value="ECO:0007669"/>
    <property type="project" value="TreeGrafter"/>
</dbReference>
<dbReference type="Pfam" id="PF13622">
    <property type="entry name" value="4HBT_3"/>
    <property type="match status" value="1"/>
</dbReference>
<dbReference type="InterPro" id="IPR029069">
    <property type="entry name" value="HotDog_dom_sf"/>
</dbReference>
<evidence type="ECO:0000313" key="6">
    <source>
        <dbReference type="EMBL" id="PLN81465.1"/>
    </source>
</evidence>
<protein>
    <submittedName>
        <fullName evidence="6">Thioesterase/thiol ester dehydrase-isomerase</fullName>
    </submittedName>
</protein>
<dbReference type="GO" id="GO:0005782">
    <property type="term" value="C:peroxisomal matrix"/>
    <property type="evidence" value="ECO:0007669"/>
    <property type="project" value="UniProtKB-SubCell"/>
</dbReference>
<dbReference type="InterPro" id="IPR003703">
    <property type="entry name" value="Acyl_CoA_thio"/>
</dbReference>
<dbReference type="Gene3D" id="2.40.160.210">
    <property type="entry name" value="Acyl-CoA thioesterase, double hotdog domain"/>
    <property type="match status" value="1"/>
</dbReference>
<dbReference type="PANTHER" id="PTHR11066">
    <property type="entry name" value="ACYL-COA THIOESTERASE"/>
    <property type="match status" value="1"/>
</dbReference>
<dbReference type="Pfam" id="PF20789">
    <property type="entry name" value="4HBT_3C"/>
    <property type="match status" value="1"/>
</dbReference>
<evidence type="ECO:0000256" key="3">
    <source>
        <dbReference type="SAM" id="MobiDB-lite"/>
    </source>
</evidence>
<name>A0A2J5HVP3_9EURO</name>
<dbReference type="InterPro" id="IPR049450">
    <property type="entry name" value="ACOT8-like_C"/>
</dbReference>
<evidence type="ECO:0000259" key="5">
    <source>
        <dbReference type="Pfam" id="PF20789"/>
    </source>
</evidence>
<organism evidence="6 7">
    <name type="scientific">Aspergillus taichungensis</name>
    <dbReference type="NCBI Taxonomy" id="482145"/>
    <lineage>
        <taxon>Eukaryota</taxon>
        <taxon>Fungi</taxon>
        <taxon>Dikarya</taxon>
        <taxon>Ascomycota</taxon>
        <taxon>Pezizomycotina</taxon>
        <taxon>Eurotiomycetes</taxon>
        <taxon>Eurotiomycetidae</taxon>
        <taxon>Eurotiales</taxon>
        <taxon>Aspergillaceae</taxon>
        <taxon>Aspergillus</taxon>
        <taxon>Aspergillus subgen. Circumdati</taxon>
    </lineage>
</organism>